<sequence>MSHTHTTYKSKQKNLLLTIILNVLITLAQIIGGIISGSLALLSDALHNFSDVVSLFISYIASFLSNKKASENKTFGYKRAEIIAAFVNAITLLVIGVFLIIEATERFFKPEIIDASLVIWLSIIAILGNGISVWILHSDAKNNMNIRSSYLHLLTDLLGSFAVLIGGLLMYFFGIYWVDGVLTLIIAIYLLIVGFQLVKKAFEVLMLFKPSDIDLDDLLLKVNKLPKVKHMHHVHIWQLNDNEVHLEAHVDFEEDIALSEFDDILEQIEAIAVKDYGINHINIQPEYQKPDNKNIIVQD</sequence>
<dbReference type="SUPFAM" id="SSF160240">
    <property type="entry name" value="Cation efflux protein cytoplasmic domain-like"/>
    <property type="match status" value="1"/>
</dbReference>
<dbReference type="AlphaFoldDB" id="A0A916ZU07"/>
<feature type="transmembrane region" description="Helical" evidence="9">
    <location>
        <begin position="180"/>
        <end position="198"/>
    </location>
</feature>
<feature type="transmembrane region" description="Helical" evidence="9">
    <location>
        <begin position="45"/>
        <end position="61"/>
    </location>
</feature>
<dbReference type="EMBL" id="BMGL01000007">
    <property type="protein sequence ID" value="GGE13861.1"/>
    <property type="molecule type" value="Genomic_DNA"/>
</dbReference>
<accession>A0A916ZU07</accession>
<gene>
    <name evidence="12" type="primary">czcD</name>
    <name evidence="12" type="ORF">GCM10010831_14050</name>
</gene>
<evidence type="ECO:0000256" key="6">
    <source>
        <dbReference type="ARBA" id="ARBA00022989"/>
    </source>
</evidence>
<evidence type="ECO:0000256" key="4">
    <source>
        <dbReference type="ARBA" id="ARBA00022692"/>
    </source>
</evidence>
<dbReference type="SUPFAM" id="SSF161111">
    <property type="entry name" value="Cation efflux protein transmembrane domain-like"/>
    <property type="match status" value="1"/>
</dbReference>
<protein>
    <submittedName>
        <fullName evidence="12">Cobalt transporter</fullName>
    </submittedName>
</protein>
<dbReference type="GO" id="GO:0005385">
    <property type="term" value="F:zinc ion transmembrane transporter activity"/>
    <property type="evidence" value="ECO:0007669"/>
    <property type="project" value="TreeGrafter"/>
</dbReference>
<dbReference type="InterPro" id="IPR027470">
    <property type="entry name" value="Cation_efflux_CTD"/>
</dbReference>
<evidence type="ECO:0000256" key="7">
    <source>
        <dbReference type="ARBA" id="ARBA00023065"/>
    </source>
</evidence>
<keyword evidence="5" id="KW-0864">Zinc transport</keyword>
<evidence type="ECO:0000259" key="10">
    <source>
        <dbReference type="Pfam" id="PF01545"/>
    </source>
</evidence>
<dbReference type="InterPro" id="IPR050681">
    <property type="entry name" value="CDF/SLC30A"/>
</dbReference>
<comment type="similarity">
    <text evidence="2">Belongs to the cation diffusion facilitator (CDF) transporter (TC 2.A.4) family. SLC30A subfamily.</text>
</comment>
<keyword evidence="5" id="KW-0862">Zinc</keyword>
<dbReference type="InterPro" id="IPR027469">
    <property type="entry name" value="Cation_efflux_TMD_sf"/>
</dbReference>
<name>A0A916ZU07_9FLAO</name>
<dbReference type="RefSeq" id="WP_188406116.1">
    <property type="nucleotide sequence ID" value="NZ_BMGL01000007.1"/>
</dbReference>
<evidence type="ECO:0000256" key="5">
    <source>
        <dbReference type="ARBA" id="ARBA00022906"/>
    </source>
</evidence>
<dbReference type="InterPro" id="IPR002524">
    <property type="entry name" value="Cation_efflux"/>
</dbReference>
<comment type="subcellular location">
    <subcellularLocation>
        <location evidence="1">Membrane</location>
        <topology evidence="1">Multi-pass membrane protein</topology>
    </subcellularLocation>
</comment>
<dbReference type="InterPro" id="IPR058533">
    <property type="entry name" value="Cation_efflux_TM"/>
</dbReference>
<evidence type="ECO:0000256" key="1">
    <source>
        <dbReference type="ARBA" id="ARBA00004141"/>
    </source>
</evidence>
<feature type="transmembrane region" description="Helical" evidence="9">
    <location>
        <begin position="117"/>
        <end position="137"/>
    </location>
</feature>
<evidence type="ECO:0000313" key="12">
    <source>
        <dbReference type="EMBL" id="GGE13861.1"/>
    </source>
</evidence>
<evidence type="ECO:0000313" key="13">
    <source>
        <dbReference type="Proteomes" id="UP000599688"/>
    </source>
</evidence>
<feature type="transmembrane region" description="Helical" evidence="9">
    <location>
        <begin position="15"/>
        <end position="39"/>
    </location>
</feature>
<dbReference type="Pfam" id="PF01545">
    <property type="entry name" value="Cation_efflux"/>
    <property type="match status" value="1"/>
</dbReference>
<comment type="caution">
    <text evidence="12">The sequence shown here is derived from an EMBL/GenBank/DDBJ whole genome shotgun (WGS) entry which is preliminary data.</text>
</comment>
<dbReference type="Pfam" id="PF16916">
    <property type="entry name" value="ZT_dimer"/>
    <property type="match status" value="1"/>
</dbReference>
<dbReference type="Proteomes" id="UP000599688">
    <property type="component" value="Unassembled WGS sequence"/>
</dbReference>
<keyword evidence="8 9" id="KW-0472">Membrane</keyword>
<dbReference type="Gene3D" id="3.30.70.1350">
    <property type="entry name" value="Cation efflux protein, cytoplasmic domain"/>
    <property type="match status" value="1"/>
</dbReference>
<feature type="transmembrane region" description="Helical" evidence="9">
    <location>
        <begin position="82"/>
        <end position="101"/>
    </location>
</feature>
<evidence type="ECO:0000256" key="9">
    <source>
        <dbReference type="SAM" id="Phobius"/>
    </source>
</evidence>
<proteinExistence type="inferred from homology"/>
<keyword evidence="3" id="KW-0813">Transport</keyword>
<keyword evidence="4 9" id="KW-0812">Transmembrane</keyword>
<feature type="domain" description="Cation efflux protein cytoplasmic" evidence="11">
    <location>
        <begin position="210"/>
        <end position="286"/>
    </location>
</feature>
<keyword evidence="13" id="KW-1185">Reference proteome</keyword>
<feature type="domain" description="Cation efflux protein transmembrane" evidence="10">
    <location>
        <begin position="15"/>
        <end position="206"/>
    </location>
</feature>
<reference evidence="12 13" key="1">
    <citation type="journal article" date="2014" name="Int. J. Syst. Evol. Microbiol.">
        <title>Complete genome sequence of Corynebacterium casei LMG S-19264T (=DSM 44701T), isolated from a smear-ripened cheese.</title>
        <authorList>
            <consortium name="US DOE Joint Genome Institute (JGI-PGF)"/>
            <person name="Walter F."/>
            <person name="Albersmeier A."/>
            <person name="Kalinowski J."/>
            <person name="Ruckert C."/>
        </authorList>
    </citation>
    <scope>NUCLEOTIDE SEQUENCE [LARGE SCALE GENOMIC DNA]</scope>
    <source>
        <strain evidence="12 13">CGMCC 1.12925</strain>
    </source>
</reference>
<evidence type="ECO:0000256" key="2">
    <source>
        <dbReference type="ARBA" id="ARBA00008873"/>
    </source>
</evidence>
<dbReference type="NCBIfam" id="TIGR01297">
    <property type="entry name" value="CDF"/>
    <property type="match status" value="1"/>
</dbReference>
<dbReference type="GO" id="GO:0005886">
    <property type="term" value="C:plasma membrane"/>
    <property type="evidence" value="ECO:0007669"/>
    <property type="project" value="TreeGrafter"/>
</dbReference>
<dbReference type="Gene3D" id="1.20.1510.10">
    <property type="entry name" value="Cation efflux protein transmembrane domain"/>
    <property type="match status" value="1"/>
</dbReference>
<dbReference type="InterPro" id="IPR036837">
    <property type="entry name" value="Cation_efflux_CTD_sf"/>
</dbReference>
<feature type="transmembrane region" description="Helical" evidence="9">
    <location>
        <begin position="149"/>
        <end position="174"/>
    </location>
</feature>
<evidence type="ECO:0000256" key="3">
    <source>
        <dbReference type="ARBA" id="ARBA00022448"/>
    </source>
</evidence>
<keyword evidence="7" id="KW-0406">Ion transport</keyword>
<keyword evidence="6 9" id="KW-1133">Transmembrane helix</keyword>
<evidence type="ECO:0000259" key="11">
    <source>
        <dbReference type="Pfam" id="PF16916"/>
    </source>
</evidence>
<dbReference type="PANTHER" id="PTHR11562:SF17">
    <property type="entry name" value="RE54080P-RELATED"/>
    <property type="match status" value="1"/>
</dbReference>
<dbReference type="PANTHER" id="PTHR11562">
    <property type="entry name" value="CATION EFFLUX PROTEIN/ ZINC TRANSPORTER"/>
    <property type="match status" value="1"/>
</dbReference>
<organism evidence="12 13">
    <name type="scientific">Psychroflexus salis</name>
    <dbReference type="NCBI Taxonomy" id="1526574"/>
    <lineage>
        <taxon>Bacteria</taxon>
        <taxon>Pseudomonadati</taxon>
        <taxon>Bacteroidota</taxon>
        <taxon>Flavobacteriia</taxon>
        <taxon>Flavobacteriales</taxon>
        <taxon>Flavobacteriaceae</taxon>
        <taxon>Psychroflexus</taxon>
    </lineage>
</organism>
<evidence type="ECO:0000256" key="8">
    <source>
        <dbReference type="ARBA" id="ARBA00023136"/>
    </source>
</evidence>